<dbReference type="EMBL" id="KN817852">
    <property type="protein sequence ID" value="KJA12891.1"/>
    <property type="molecule type" value="Genomic_DNA"/>
</dbReference>
<proteinExistence type="predicted"/>
<name>A0A0D2N7Z7_HYPSF</name>
<dbReference type="AlphaFoldDB" id="A0A0D2N7Z7"/>
<accession>A0A0D2N7Z7</accession>
<dbReference type="Proteomes" id="UP000054270">
    <property type="component" value="Unassembled WGS sequence"/>
</dbReference>
<evidence type="ECO:0000313" key="2">
    <source>
        <dbReference type="Proteomes" id="UP000054270"/>
    </source>
</evidence>
<organism evidence="1 2">
    <name type="scientific">Hypholoma sublateritium (strain FD-334 SS-4)</name>
    <dbReference type="NCBI Taxonomy" id="945553"/>
    <lineage>
        <taxon>Eukaryota</taxon>
        <taxon>Fungi</taxon>
        <taxon>Dikarya</taxon>
        <taxon>Basidiomycota</taxon>
        <taxon>Agaricomycotina</taxon>
        <taxon>Agaricomycetes</taxon>
        <taxon>Agaricomycetidae</taxon>
        <taxon>Agaricales</taxon>
        <taxon>Agaricineae</taxon>
        <taxon>Strophariaceae</taxon>
        <taxon>Hypholoma</taxon>
    </lineage>
</organism>
<protein>
    <submittedName>
        <fullName evidence="1">Uncharacterized protein</fullName>
    </submittedName>
</protein>
<reference evidence="2" key="1">
    <citation type="submission" date="2014-04" db="EMBL/GenBank/DDBJ databases">
        <title>Evolutionary Origins and Diversification of the Mycorrhizal Mutualists.</title>
        <authorList>
            <consortium name="DOE Joint Genome Institute"/>
            <consortium name="Mycorrhizal Genomics Consortium"/>
            <person name="Kohler A."/>
            <person name="Kuo A."/>
            <person name="Nagy L.G."/>
            <person name="Floudas D."/>
            <person name="Copeland A."/>
            <person name="Barry K.W."/>
            <person name="Cichocki N."/>
            <person name="Veneault-Fourrey C."/>
            <person name="LaButti K."/>
            <person name="Lindquist E.A."/>
            <person name="Lipzen A."/>
            <person name="Lundell T."/>
            <person name="Morin E."/>
            <person name="Murat C."/>
            <person name="Riley R."/>
            <person name="Ohm R."/>
            <person name="Sun H."/>
            <person name="Tunlid A."/>
            <person name="Henrissat B."/>
            <person name="Grigoriev I.V."/>
            <person name="Hibbett D.S."/>
            <person name="Martin F."/>
        </authorList>
    </citation>
    <scope>NUCLEOTIDE SEQUENCE [LARGE SCALE GENOMIC DNA]</scope>
    <source>
        <strain evidence="2">FD-334 SS-4</strain>
    </source>
</reference>
<evidence type="ECO:0000313" key="1">
    <source>
        <dbReference type="EMBL" id="KJA12891.1"/>
    </source>
</evidence>
<keyword evidence="2" id="KW-1185">Reference proteome</keyword>
<gene>
    <name evidence="1" type="ORF">HYPSUDRAFT_210020</name>
</gene>
<sequence>MYIIYEVKFHHTDLQRSLNNNDYSLAAPTAGGGVINPAPGGSTFNVQMFSTRAGRGSTSGAQYQTSERPTMAMSAFVQHVVVQVVGATAPAHPYIRPSAFGTAEPACAALSLCSRVHEDNIPALPTAFPRSPTLCAFLAPSPVAAVLIHEV</sequence>